<feature type="signal peptide" evidence="12">
    <location>
        <begin position="1"/>
        <end position="24"/>
    </location>
</feature>
<evidence type="ECO:0000256" key="8">
    <source>
        <dbReference type="ARBA" id="ARBA00022989"/>
    </source>
</evidence>
<dbReference type="InterPro" id="IPR003591">
    <property type="entry name" value="Leu-rich_rpt_typical-subtyp"/>
</dbReference>
<feature type="chain" id="PRO_5014938585" description="Leucine-rich repeat-containing N-terminal plant-type domain-containing protein" evidence="12">
    <location>
        <begin position="25"/>
        <end position="848"/>
    </location>
</feature>
<keyword evidence="10" id="KW-0675">Receptor</keyword>
<evidence type="ECO:0000256" key="10">
    <source>
        <dbReference type="ARBA" id="ARBA00023170"/>
    </source>
</evidence>
<dbReference type="SMART" id="SM00369">
    <property type="entry name" value="LRR_TYP"/>
    <property type="match status" value="9"/>
</dbReference>
<keyword evidence="4" id="KW-0433">Leucine-rich repeat</keyword>
<evidence type="ECO:0000256" key="2">
    <source>
        <dbReference type="ARBA" id="ARBA00009592"/>
    </source>
</evidence>
<evidence type="ECO:0000256" key="6">
    <source>
        <dbReference type="ARBA" id="ARBA00022729"/>
    </source>
</evidence>
<keyword evidence="8" id="KW-1133">Transmembrane helix</keyword>
<evidence type="ECO:0000256" key="5">
    <source>
        <dbReference type="ARBA" id="ARBA00022692"/>
    </source>
</evidence>
<dbReference type="Pfam" id="PF12799">
    <property type="entry name" value="LRR_4"/>
    <property type="match status" value="1"/>
</dbReference>
<dbReference type="InterPro" id="IPR001611">
    <property type="entry name" value="Leu-rich_rpt"/>
</dbReference>
<evidence type="ECO:0000256" key="3">
    <source>
        <dbReference type="ARBA" id="ARBA00022475"/>
    </source>
</evidence>
<dbReference type="InterPro" id="IPR046956">
    <property type="entry name" value="RLP23-like"/>
</dbReference>
<evidence type="ECO:0000256" key="4">
    <source>
        <dbReference type="ARBA" id="ARBA00022614"/>
    </source>
</evidence>
<keyword evidence="6 12" id="KW-0732">Signal</keyword>
<dbReference type="GO" id="GO:0051606">
    <property type="term" value="P:detection of stimulus"/>
    <property type="evidence" value="ECO:0007669"/>
    <property type="project" value="UniProtKB-ARBA"/>
</dbReference>
<feature type="domain" description="Leucine-rich repeat-containing N-terminal plant-type" evidence="13">
    <location>
        <begin position="39"/>
        <end position="75"/>
    </location>
</feature>
<dbReference type="Pfam" id="PF00560">
    <property type="entry name" value="LRR_1"/>
    <property type="match status" value="8"/>
</dbReference>
<dbReference type="FunFam" id="3.80.10.10:FF:000470">
    <property type="entry name" value="LRR receptor-like serine/threonine-protein kinase RPK2"/>
    <property type="match status" value="1"/>
</dbReference>
<evidence type="ECO:0000256" key="11">
    <source>
        <dbReference type="ARBA" id="ARBA00023180"/>
    </source>
</evidence>
<dbReference type="GO" id="GO:0005886">
    <property type="term" value="C:plasma membrane"/>
    <property type="evidence" value="ECO:0007669"/>
    <property type="project" value="UniProtKB-SubCell"/>
</dbReference>
<keyword evidence="5" id="KW-0812">Transmembrane</keyword>
<accession>A0A2N9HVW7</accession>
<name>A0A2N9HVW7_FAGSY</name>
<keyword evidence="9" id="KW-0472">Membrane</keyword>
<dbReference type="InterPro" id="IPR025875">
    <property type="entry name" value="Leu-rich_rpt_4"/>
</dbReference>
<comment type="similarity">
    <text evidence="2">Belongs to the RLP family.</text>
</comment>
<dbReference type="Pfam" id="PF13855">
    <property type="entry name" value="LRR_8"/>
    <property type="match status" value="1"/>
</dbReference>
<evidence type="ECO:0000256" key="9">
    <source>
        <dbReference type="ARBA" id="ARBA00023136"/>
    </source>
</evidence>
<dbReference type="PANTHER" id="PTHR48063:SF97">
    <property type="entry name" value="DISEASE RESISTANCE FAMILY PROTEIN _ LRR FAMILY PROTEIN"/>
    <property type="match status" value="1"/>
</dbReference>
<evidence type="ECO:0000256" key="7">
    <source>
        <dbReference type="ARBA" id="ARBA00022737"/>
    </source>
</evidence>
<organism evidence="14">
    <name type="scientific">Fagus sylvatica</name>
    <name type="common">Beechnut</name>
    <dbReference type="NCBI Taxonomy" id="28930"/>
    <lineage>
        <taxon>Eukaryota</taxon>
        <taxon>Viridiplantae</taxon>
        <taxon>Streptophyta</taxon>
        <taxon>Embryophyta</taxon>
        <taxon>Tracheophyta</taxon>
        <taxon>Spermatophyta</taxon>
        <taxon>Magnoliopsida</taxon>
        <taxon>eudicotyledons</taxon>
        <taxon>Gunneridae</taxon>
        <taxon>Pentapetalae</taxon>
        <taxon>rosids</taxon>
        <taxon>fabids</taxon>
        <taxon>Fagales</taxon>
        <taxon>Fagaceae</taxon>
        <taxon>Fagus</taxon>
    </lineage>
</organism>
<evidence type="ECO:0000259" key="13">
    <source>
        <dbReference type="Pfam" id="PF08263"/>
    </source>
</evidence>
<keyword evidence="7" id="KW-0677">Repeat</keyword>
<dbReference type="Gene3D" id="3.80.10.10">
    <property type="entry name" value="Ribonuclease Inhibitor"/>
    <property type="match status" value="4"/>
</dbReference>
<keyword evidence="3" id="KW-1003">Cell membrane</keyword>
<evidence type="ECO:0000256" key="1">
    <source>
        <dbReference type="ARBA" id="ARBA00004251"/>
    </source>
</evidence>
<dbReference type="FunFam" id="3.80.10.10:FF:000213">
    <property type="entry name" value="Tyrosine-sulfated glycopeptide receptor 1"/>
    <property type="match status" value="1"/>
</dbReference>
<dbReference type="Pfam" id="PF08263">
    <property type="entry name" value="LRRNT_2"/>
    <property type="match status" value="1"/>
</dbReference>
<evidence type="ECO:0000313" key="14">
    <source>
        <dbReference type="EMBL" id="SPD16228.1"/>
    </source>
</evidence>
<dbReference type="InterPro" id="IPR013210">
    <property type="entry name" value="LRR_N_plant-typ"/>
</dbReference>
<dbReference type="PRINTS" id="PR00019">
    <property type="entry name" value="LEURICHRPT"/>
</dbReference>
<proteinExistence type="inferred from homology"/>
<dbReference type="AlphaFoldDB" id="A0A2N9HVW7"/>
<dbReference type="PANTHER" id="PTHR48063">
    <property type="entry name" value="LRR RECEPTOR-LIKE KINASE"/>
    <property type="match status" value="1"/>
</dbReference>
<dbReference type="InterPro" id="IPR032675">
    <property type="entry name" value="LRR_dom_sf"/>
</dbReference>
<dbReference type="SUPFAM" id="SSF52058">
    <property type="entry name" value="L domain-like"/>
    <property type="match status" value="3"/>
</dbReference>
<sequence length="848" mass="94135">MANLNLTVVFLLLSSLGIIKLTSCTEDNQTNVNVKCIHTEREALLSFKRGLTNPSGRLSSWIGEDCCQWRGVECNNQSGHVTKLHLRNPIPPPDPYSFYYSDTEWTTYQKSCLACSNDFEGIQVPEFFGNLKNLRYLNVSFANFSGEIPPHLGNLSSLIHLDLHYNNDMHATNLGWLSSLSSLKYLDLGEFNLSRAGADWLHAVNMLPSLLELHLSGCELESLPPSLPFVNSTSLFVLDLSENQFNSSILQWLLNLTSLTKLDLSSNSFQGSIPYDFVNLRNLEHLDLRYNSITGQLPSFCGNLCKLKTLDLSWNNFCGNIDGLFGNSSACLNNSLESLDLSFNELVGNIPDSLGRLGSLRYLYLSYNSFSGSIPAYIGNLSSLQELDLSYNKMNGTIPETSYLYLSIDKMNGTIPESFGQLSKLVYLYLDENSWEGVITEAQLMNLTSLEYFTLTTNKNQSLVFNVTYNWVPPFRLKYLELDKCLIGPKFPIWLQVQSELIDLVITNAGISDVIPEEWVSKASELTWTLLSNNNLHGEIPSSLQNCSFESIDLGGNHLSGNLPLWIQSDISIIRLRSNLFSGIIPRQWCNLQFLHILDLAQNNIFGGIPDCLDNLTTLVYGNSSEMFGPNSSYIEKAIIVTKGRELEYDKTLQFVTIIDLSGNNLTGGIPDELTSLRGLGTLNLSMNHLTGNIPKNIGNLRWLETLDLSKNSLFGPIPESMSSLTSLAHLNLSFNNLSGRIPHGNQLQTLNDASIYKGNPSLCGSLLPTKCPGDETSDGPTFTSGSVEDKQDGDDTERLWFYVCIGLGFVVGFWSVCGTLLVDVQEVEASGADSLKGNLETFADVWD</sequence>
<keyword evidence="11" id="KW-0325">Glycoprotein</keyword>
<gene>
    <name evidence="14" type="ORF">FSB_LOCUS44110</name>
</gene>
<dbReference type="FunFam" id="3.80.10.10:FF:000649">
    <property type="entry name" value="Leucine Rich Repeat family protein"/>
    <property type="match status" value="1"/>
</dbReference>
<comment type="subcellular location">
    <subcellularLocation>
        <location evidence="1">Cell membrane</location>
        <topology evidence="1">Single-pass type I membrane protein</topology>
    </subcellularLocation>
</comment>
<dbReference type="EMBL" id="OIVN01004235">
    <property type="protein sequence ID" value="SPD16228.1"/>
    <property type="molecule type" value="Genomic_DNA"/>
</dbReference>
<reference evidence="14" key="1">
    <citation type="submission" date="2018-02" db="EMBL/GenBank/DDBJ databases">
        <authorList>
            <person name="Cohen D.B."/>
            <person name="Kent A.D."/>
        </authorList>
    </citation>
    <scope>NUCLEOTIDE SEQUENCE</scope>
</reference>
<evidence type="ECO:0000256" key="12">
    <source>
        <dbReference type="SAM" id="SignalP"/>
    </source>
</evidence>
<protein>
    <recommendedName>
        <fullName evidence="13">Leucine-rich repeat-containing N-terminal plant-type domain-containing protein</fullName>
    </recommendedName>
</protein>